<dbReference type="OrthoDB" id="2012063at2759"/>
<dbReference type="InterPro" id="IPR009646">
    <property type="entry name" value="Root_cap"/>
</dbReference>
<organism evidence="3 4">
    <name type="scientific">Amborella trichopoda</name>
    <dbReference type="NCBI Taxonomy" id="13333"/>
    <lineage>
        <taxon>Eukaryota</taxon>
        <taxon>Viridiplantae</taxon>
        <taxon>Streptophyta</taxon>
        <taxon>Embryophyta</taxon>
        <taxon>Tracheophyta</taxon>
        <taxon>Spermatophyta</taxon>
        <taxon>Magnoliopsida</taxon>
        <taxon>Amborellales</taxon>
        <taxon>Amborellaceae</taxon>
        <taxon>Amborella</taxon>
    </lineage>
</organism>
<reference evidence="4" key="1">
    <citation type="journal article" date="2013" name="Science">
        <title>The Amborella genome and the evolution of flowering plants.</title>
        <authorList>
            <consortium name="Amborella Genome Project"/>
        </authorList>
    </citation>
    <scope>NUCLEOTIDE SEQUENCE [LARGE SCALE GENOMIC DNA]</scope>
</reference>
<dbReference type="PROSITE" id="PS51257">
    <property type="entry name" value="PROKAR_LIPOPROTEIN"/>
    <property type="match status" value="1"/>
</dbReference>
<evidence type="ECO:0000256" key="1">
    <source>
        <dbReference type="SAM" id="MobiDB-lite"/>
    </source>
</evidence>
<dbReference type="OMA" id="RPNCNGI"/>
<dbReference type="EMBL" id="KI392934">
    <property type="protein sequence ID" value="ERN10215.1"/>
    <property type="molecule type" value="Genomic_DNA"/>
</dbReference>
<dbReference type="AlphaFoldDB" id="W1PSJ7"/>
<gene>
    <name evidence="3" type="ORF">AMTR_s00171p00044550</name>
</gene>
<dbReference type="Pfam" id="PF06830">
    <property type="entry name" value="Root_cap"/>
    <property type="match status" value="1"/>
</dbReference>
<sequence length="367" mass="40262">MAMRQPVLILVLVSCLVAVHGDSYGNPSPSPPPSSPPKLGPSAPPPSRVAGKTFESQVFTCNDNKTSCFGKTIVCPSQCPEMKPADPKAKACFIDCNSPKCEAICRNRRPNCEGTGAACYDPRFVGGDGIMFYFHGKKGHHFSLVSDPNLQINARFIGRRPQGRTRDNTWIQSLGIMFGEHTFTLGASKTAKWDDDADHLFFSFDSHPLSLPEGHRAEWSAPDSLLTVERTSTVNSVSVSLPGIMEISVSIVPITEEDNRVHNYQIPEDDCFAHLEIQFSFFNLSPRVEGVLGQTYRPDFQNPVKRGVAMPIMGGEDKYKTSSLLSSDCKRCIFSPSSMDGDVLVMKPTTMDCTSRMGNGNGIVCRR</sequence>
<accession>W1PSJ7</accession>
<dbReference type="Proteomes" id="UP000017836">
    <property type="component" value="Unassembled WGS sequence"/>
</dbReference>
<evidence type="ECO:0000256" key="2">
    <source>
        <dbReference type="SAM" id="SignalP"/>
    </source>
</evidence>
<name>W1PSJ7_AMBTC</name>
<dbReference type="eggNOG" id="ENOG502QR90">
    <property type="taxonomic scope" value="Eukaryota"/>
</dbReference>
<protein>
    <recommendedName>
        <fullName evidence="5">Root cap</fullName>
    </recommendedName>
</protein>
<dbReference type="HOGENOM" id="CLU_018422_0_1_1"/>
<proteinExistence type="predicted"/>
<feature type="chain" id="PRO_5004807775" description="Root cap" evidence="2">
    <location>
        <begin position="22"/>
        <end position="367"/>
    </location>
</feature>
<feature type="signal peptide" evidence="2">
    <location>
        <begin position="1"/>
        <end position="21"/>
    </location>
</feature>
<dbReference type="Gramene" id="ERN10215">
    <property type="protein sequence ID" value="ERN10215"/>
    <property type="gene ID" value="AMTR_s00171p00044550"/>
</dbReference>
<evidence type="ECO:0000313" key="4">
    <source>
        <dbReference type="Proteomes" id="UP000017836"/>
    </source>
</evidence>
<keyword evidence="4" id="KW-1185">Reference proteome</keyword>
<evidence type="ECO:0000313" key="3">
    <source>
        <dbReference type="EMBL" id="ERN10215.1"/>
    </source>
</evidence>
<dbReference type="PANTHER" id="PTHR31656">
    <property type="entry name" value="ROOT CAP DOMAIN-CONTAINING PROTEIN"/>
    <property type="match status" value="1"/>
</dbReference>
<feature type="region of interest" description="Disordered" evidence="1">
    <location>
        <begin position="26"/>
        <end position="49"/>
    </location>
</feature>
<keyword evidence="2" id="KW-0732">Signal</keyword>
<evidence type="ECO:0008006" key="5">
    <source>
        <dbReference type="Google" id="ProtNLM"/>
    </source>
</evidence>
<feature type="compositionally biased region" description="Pro residues" evidence="1">
    <location>
        <begin position="28"/>
        <end position="47"/>
    </location>
</feature>
<dbReference type="KEGG" id="atr:18438387"/>